<protein>
    <recommendedName>
        <fullName evidence="4">Alpha-1,3-mannosyltransferase CMT1</fullName>
    </recommendedName>
</protein>
<organism evidence="2 3">
    <name type="scientific">Rhinocladiella mackenziei CBS 650.93</name>
    <dbReference type="NCBI Taxonomy" id="1442369"/>
    <lineage>
        <taxon>Eukaryota</taxon>
        <taxon>Fungi</taxon>
        <taxon>Dikarya</taxon>
        <taxon>Ascomycota</taxon>
        <taxon>Pezizomycotina</taxon>
        <taxon>Eurotiomycetes</taxon>
        <taxon>Chaetothyriomycetidae</taxon>
        <taxon>Chaetothyriales</taxon>
        <taxon>Herpotrichiellaceae</taxon>
        <taxon>Rhinocladiella</taxon>
    </lineage>
</organism>
<evidence type="ECO:0008006" key="4">
    <source>
        <dbReference type="Google" id="ProtNLM"/>
    </source>
</evidence>
<dbReference type="PANTHER" id="PTHR34144:SF5">
    <property type="entry name" value="ALPHA-1,3-MANNOSYLTRANSFERASE CMT1"/>
    <property type="match status" value="1"/>
</dbReference>
<keyword evidence="3" id="KW-1185">Reference proteome</keyword>
<dbReference type="RefSeq" id="XP_013268985.1">
    <property type="nucleotide sequence ID" value="XM_013413531.1"/>
</dbReference>
<dbReference type="Pfam" id="PF11735">
    <property type="entry name" value="CAP59_mtransfer"/>
    <property type="match status" value="1"/>
</dbReference>
<dbReference type="OrthoDB" id="262547at2759"/>
<dbReference type="VEuPathDB" id="FungiDB:Z518_09576"/>
<accession>A0A0D2I7M2</accession>
<proteinExistence type="predicted"/>
<keyword evidence="1" id="KW-1133">Transmembrane helix</keyword>
<dbReference type="PANTHER" id="PTHR34144">
    <property type="entry name" value="CHROMOSOME 8, WHOLE GENOME SHOTGUN SEQUENCE"/>
    <property type="match status" value="1"/>
</dbReference>
<keyword evidence="1" id="KW-0472">Membrane</keyword>
<dbReference type="HOGENOM" id="CLU_036740_1_1_1"/>
<dbReference type="Proteomes" id="UP000053617">
    <property type="component" value="Unassembled WGS sequence"/>
</dbReference>
<dbReference type="GeneID" id="25297647"/>
<dbReference type="AlphaFoldDB" id="A0A0D2I7M2"/>
<evidence type="ECO:0000313" key="3">
    <source>
        <dbReference type="Proteomes" id="UP000053617"/>
    </source>
</evidence>
<dbReference type="EMBL" id="KN847481">
    <property type="protein sequence ID" value="KIX01849.1"/>
    <property type="molecule type" value="Genomic_DNA"/>
</dbReference>
<sequence>MSASLSSVLFTRGADRVYFAALLVCLFYIFCTSGPIPIPFRENVGSPGPLQSQDTVSADDNSTSVAEGFDLADVFKEEQASSKDVSDIFSAEPWVPPQVTDLDESRMEMVEPYITAIMDPKDKYFDRLQCPHPYKNRYKGLRRRRNLSSKFETGPKQYFFALNLYECAHVLPRLLGSVVEAIRLLRPEDCVLSIVGGRSTDGTTEILSRLRDEMEAMNVTYYFSTSDIDPLKQGNDRITELAKLRNLVLDPLIRQPELYDPDATVIFLNDVSICADDIMELVYQKEFQRAHMTCAMDWVDYGDTFYDSWISRSMTGDMFIEIPQDGSFEFKHNLFWNDPVTRKRFDMKLPIQVYSCWNGGAAFTAKPLLKDNVTFRASYKDECYMGEPTLFCKDFWTLGYGRIAIIPSVNVGYNDDESRHVKEKHGYASSTIFETEKVEERSTEIQWKVTPPELVKCEPDWVHPSWVQWDQASKDQEPFDWTHSGYFNADKGEENEGGLIFD</sequence>
<name>A0A0D2I7M2_9EURO</name>
<evidence type="ECO:0000256" key="1">
    <source>
        <dbReference type="SAM" id="Phobius"/>
    </source>
</evidence>
<reference evidence="2 3" key="1">
    <citation type="submission" date="2015-01" db="EMBL/GenBank/DDBJ databases">
        <title>The Genome Sequence of Rhinocladiella mackenzie CBS 650.93.</title>
        <authorList>
            <consortium name="The Broad Institute Genomics Platform"/>
            <person name="Cuomo C."/>
            <person name="de Hoog S."/>
            <person name="Gorbushina A."/>
            <person name="Stielow B."/>
            <person name="Teixiera M."/>
            <person name="Abouelleil A."/>
            <person name="Chapman S.B."/>
            <person name="Priest M."/>
            <person name="Young S.K."/>
            <person name="Wortman J."/>
            <person name="Nusbaum C."/>
            <person name="Birren B."/>
        </authorList>
    </citation>
    <scope>NUCLEOTIDE SEQUENCE [LARGE SCALE GENOMIC DNA]</scope>
    <source>
        <strain evidence="2 3">CBS 650.93</strain>
    </source>
</reference>
<dbReference type="InterPro" id="IPR021047">
    <property type="entry name" value="Mannosyltransferase_CMT1"/>
</dbReference>
<evidence type="ECO:0000313" key="2">
    <source>
        <dbReference type="EMBL" id="KIX01849.1"/>
    </source>
</evidence>
<keyword evidence="1" id="KW-0812">Transmembrane</keyword>
<feature type="transmembrane region" description="Helical" evidence="1">
    <location>
        <begin position="17"/>
        <end position="36"/>
    </location>
</feature>
<gene>
    <name evidence="2" type="ORF">Z518_09576</name>
</gene>